<feature type="compositionally biased region" description="Polar residues" evidence="1">
    <location>
        <begin position="75"/>
        <end position="92"/>
    </location>
</feature>
<feature type="compositionally biased region" description="Polar residues" evidence="1">
    <location>
        <begin position="53"/>
        <end position="63"/>
    </location>
</feature>
<protein>
    <submittedName>
        <fullName evidence="2">Uncharacterized protein</fullName>
    </submittedName>
</protein>
<gene>
    <name evidence="2" type="ORF">MERR_LOCUS48305</name>
</gene>
<name>A0A6D2L5S5_9BRAS</name>
<comment type="caution">
    <text evidence="2">The sequence shown here is derived from an EMBL/GenBank/DDBJ whole genome shotgun (WGS) entry which is preliminary data.</text>
</comment>
<evidence type="ECO:0000313" key="3">
    <source>
        <dbReference type="Proteomes" id="UP000467841"/>
    </source>
</evidence>
<feature type="compositionally biased region" description="Polar residues" evidence="1">
    <location>
        <begin position="1"/>
        <end position="12"/>
    </location>
</feature>
<organism evidence="2 3">
    <name type="scientific">Microthlaspi erraticum</name>
    <dbReference type="NCBI Taxonomy" id="1685480"/>
    <lineage>
        <taxon>Eukaryota</taxon>
        <taxon>Viridiplantae</taxon>
        <taxon>Streptophyta</taxon>
        <taxon>Embryophyta</taxon>
        <taxon>Tracheophyta</taxon>
        <taxon>Spermatophyta</taxon>
        <taxon>Magnoliopsida</taxon>
        <taxon>eudicotyledons</taxon>
        <taxon>Gunneridae</taxon>
        <taxon>Pentapetalae</taxon>
        <taxon>rosids</taxon>
        <taxon>malvids</taxon>
        <taxon>Brassicales</taxon>
        <taxon>Brassicaceae</taxon>
        <taxon>Coluteocarpeae</taxon>
        <taxon>Microthlaspi</taxon>
    </lineage>
</organism>
<feature type="compositionally biased region" description="Polar residues" evidence="1">
    <location>
        <begin position="174"/>
        <end position="212"/>
    </location>
</feature>
<feature type="compositionally biased region" description="Polar residues" evidence="1">
    <location>
        <begin position="148"/>
        <end position="163"/>
    </location>
</feature>
<dbReference type="AlphaFoldDB" id="A0A6D2L5S5"/>
<sequence>MQNRWFSGSRASARNLPFLTAGEGLPPPPLVPPDPPDPSASLSIAQFPPLTPPVTQAKGSTLRTVPPKAPVVKRSNASTPTTDVVKTQSNQAAPAGAKTGPEIPRSENTVQNFTATIHTVANKKMSSPVDENVTTDVPMPQVEGENHPNPSVTVPKTLTSHENLITLPPKKPSPIQTNKATSNSIPTPTETRSTISSSQKPEPQPSNKQTGAQAEKATPTLAEKLRHFAEKSLTRLTPVAYSEKGTPKVLIPYEVFQEGA</sequence>
<keyword evidence="3" id="KW-1185">Reference proteome</keyword>
<feature type="compositionally biased region" description="Polar residues" evidence="1">
    <location>
        <begin position="106"/>
        <end position="119"/>
    </location>
</feature>
<evidence type="ECO:0000313" key="2">
    <source>
        <dbReference type="EMBL" id="CAA7061069.1"/>
    </source>
</evidence>
<proteinExistence type="predicted"/>
<reference evidence="2" key="1">
    <citation type="submission" date="2020-01" db="EMBL/GenBank/DDBJ databases">
        <authorList>
            <person name="Mishra B."/>
        </authorList>
    </citation>
    <scope>NUCLEOTIDE SEQUENCE [LARGE SCALE GENOMIC DNA]</scope>
</reference>
<evidence type="ECO:0000256" key="1">
    <source>
        <dbReference type="SAM" id="MobiDB-lite"/>
    </source>
</evidence>
<accession>A0A6D2L5S5</accession>
<dbReference type="EMBL" id="CACVBM020001851">
    <property type="protein sequence ID" value="CAA7061069.1"/>
    <property type="molecule type" value="Genomic_DNA"/>
</dbReference>
<dbReference type="Proteomes" id="UP000467841">
    <property type="component" value="Unassembled WGS sequence"/>
</dbReference>
<feature type="region of interest" description="Disordered" evidence="1">
    <location>
        <begin position="1"/>
        <end position="222"/>
    </location>
</feature>
<feature type="compositionally biased region" description="Pro residues" evidence="1">
    <location>
        <begin position="25"/>
        <end position="38"/>
    </location>
</feature>